<comment type="caution">
    <text evidence="2">The sequence shown here is derived from an EMBL/GenBank/DDBJ whole genome shotgun (WGS) entry which is preliminary data.</text>
</comment>
<accession>A0ABX0DWU2</accession>
<keyword evidence="3" id="KW-1185">Reference proteome</keyword>
<evidence type="ECO:0008006" key="4">
    <source>
        <dbReference type="Google" id="ProtNLM"/>
    </source>
</evidence>
<reference evidence="2 3" key="1">
    <citation type="submission" date="2020-02" db="EMBL/GenBank/DDBJ databases">
        <title>Whole-genome analyses of novel actinobacteria.</title>
        <authorList>
            <person name="Sahin N."/>
            <person name="Tokatli A."/>
        </authorList>
    </citation>
    <scope>NUCLEOTIDE SEQUENCE [LARGE SCALE GENOMIC DNA]</scope>
    <source>
        <strain evidence="2 3">YC419</strain>
    </source>
</reference>
<dbReference type="EMBL" id="JAAKZX010000102">
    <property type="protein sequence ID" value="NGO45765.1"/>
    <property type="molecule type" value="Genomic_DNA"/>
</dbReference>
<protein>
    <recommendedName>
        <fullName evidence="4">Lipoprotein</fullName>
    </recommendedName>
</protein>
<organism evidence="2 3">
    <name type="scientific">Streptomyces ureilyticus</name>
    <dbReference type="NCBI Taxonomy" id="1775131"/>
    <lineage>
        <taxon>Bacteria</taxon>
        <taxon>Bacillati</taxon>
        <taxon>Actinomycetota</taxon>
        <taxon>Actinomycetes</taxon>
        <taxon>Kitasatosporales</taxon>
        <taxon>Streptomycetaceae</taxon>
        <taxon>Streptomyces</taxon>
    </lineage>
</organism>
<feature type="compositionally biased region" description="Basic and acidic residues" evidence="1">
    <location>
        <begin position="33"/>
        <end position="44"/>
    </location>
</feature>
<gene>
    <name evidence="2" type="ORF">G6048_27720</name>
</gene>
<evidence type="ECO:0000313" key="2">
    <source>
        <dbReference type="EMBL" id="NGO45765.1"/>
    </source>
</evidence>
<evidence type="ECO:0000313" key="3">
    <source>
        <dbReference type="Proteomes" id="UP001518140"/>
    </source>
</evidence>
<sequence length="225" mass="23857">MSHGEPTVKRRPLPVAAALAATAALLLTACGSGDDKSSENDKIAGADTGGSTKSASPSASASDDIERPDLSLPNDVKEIFEGWKTGDVAQDAVLADAGRSMTAVERAITDGDANSPALSFYYEGEALVGAAKWVQTFVDHNATISGTTRYYAPEVSFSGEKTAAVTMCADESKVFNKDRKTKKIDKSAPTDDSYVYYISRLELNSKKVWVTTEVASKRGSEKCTP</sequence>
<evidence type="ECO:0000256" key="1">
    <source>
        <dbReference type="SAM" id="MobiDB-lite"/>
    </source>
</evidence>
<proteinExistence type="predicted"/>
<dbReference type="Proteomes" id="UP001518140">
    <property type="component" value="Unassembled WGS sequence"/>
</dbReference>
<name>A0ABX0DWU2_9ACTN</name>
<feature type="region of interest" description="Disordered" evidence="1">
    <location>
        <begin position="30"/>
        <end position="70"/>
    </location>
</feature>